<feature type="domain" description="UDP-N-acetylglucosamine 2-epimerase" evidence="2">
    <location>
        <begin position="31"/>
        <end position="370"/>
    </location>
</feature>
<proteinExistence type="inferred from homology"/>
<comment type="similarity">
    <text evidence="1">Belongs to the UDP-N-acetylglucosamine 2-epimerase family.</text>
</comment>
<dbReference type="OrthoDB" id="9803238at2"/>
<dbReference type="NCBIfam" id="TIGR00236">
    <property type="entry name" value="wecB"/>
    <property type="match status" value="1"/>
</dbReference>
<accession>A0A5C5Z1Q5</accession>
<sequence>MTKNRLKVATILGTRPEIIRLARVIAALDQATDHLIIHTGQNYDYELNEIFFEELQVRRPDHFLGVDTSSLGTVLGGMFIAIEKVLKQEKPDAVLILGDTNSALASIMARRMGIPIYHMEAGNRCFDFNVPEETNRRIVDGISDFNLVYTEHARRHLIAEGFPQRRIYLTGSPMCEVLEFYAKKIAASDVLNRLGLTSRSYVLVSMHREENVDNPRQLKSLLDGLQCLANDRNVPVVVSTHPRTLKRLQELGSDQVSISETISPGKITFLKPFGFFDYNQLQKESLCVLSDSGTISEESSLLKFPAVTLRNAIERPEALDTGSIVLTGTDPARILDCVQLVIDEFDAGMTPPIPMDYQHRNCSQRVVRLILGTASLAHRWMGIERRDASAEQA</sequence>
<protein>
    <submittedName>
        <fullName evidence="3">UDP-2,3-diacetamido-2,3-dideoxy-D-glucuronate 2-epimerase</fullName>
        <ecNumber evidence="3">5.1.3.23</ecNumber>
    </submittedName>
</protein>
<dbReference type="Proteomes" id="UP000315010">
    <property type="component" value="Unassembled WGS sequence"/>
</dbReference>
<keyword evidence="4" id="KW-1185">Reference proteome</keyword>
<name>A0A5C5Z1Q5_9BACT</name>
<comment type="caution">
    <text evidence="3">The sequence shown here is derived from an EMBL/GenBank/DDBJ whole genome shotgun (WGS) entry which is preliminary data.</text>
</comment>
<evidence type="ECO:0000313" key="3">
    <source>
        <dbReference type="EMBL" id="TWT80857.1"/>
    </source>
</evidence>
<dbReference type="InterPro" id="IPR003331">
    <property type="entry name" value="UDP_GlcNAc_Epimerase_2_dom"/>
</dbReference>
<keyword evidence="1 3" id="KW-0413">Isomerase</keyword>
<dbReference type="AlphaFoldDB" id="A0A5C5Z1Q5"/>
<gene>
    <name evidence="3" type="primary">wbpI_1</name>
    <name evidence="3" type="ORF">CA13_23030</name>
</gene>
<dbReference type="Pfam" id="PF02350">
    <property type="entry name" value="Epimerase_2"/>
    <property type="match status" value="1"/>
</dbReference>
<dbReference type="PANTHER" id="PTHR43174:SF1">
    <property type="entry name" value="UDP-N-ACETYLGLUCOSAMINE 2-EPIMERASE"/>
    <property type="match status" value="1"/>
</dbReference>
<evidence type="ECO:0000313" key="4">
    <source>
        <dbReference type="Proteomes" id="UP000315010"/>
    </source>
</evidence>
<dbReference type="SUPFAM" id="SSF53756">
    <property type="entry name" value="UDP-Glycosyltransferase/glycogen phosphorylase"/>
    <property type="match status" value="1"/>
</dbReference>
<dbReference type="Gene3D" id="3.40.50.2000">
    <property type="entry name" value="Glycogen Phosphorylase B"/>
    <property type="match status" value="2"/>
</dbReference>
<dbReference type="EC" id="5.1.3.23" evidence="3"/>
<dbReference type="GO" id="GO:0016853">
    <property type="term" value="F:isomerase activity"/>
    <property type="evidence" value="ECO:0007669"/>
    <property type="project" value="UniProtKB-KW"/>
</dbReference>
<dbReference type="RefSeq" id="WP_146396135.1">
    <property type="nucleotide sequence ID" value="NZ_SJPJ01000001.1"/>
</dbReference>
<dbReference type="EMBL" id="SJPJ01000001">
    <property type="protein sequence ID" value="TWT80857.1"/>
    <property type="molecule type" value="Genomic_DNA"/>
</dbReference>
<evidence type="ECO:0000259" key="2">
    <source>
        <dbReference type="Pfam" id="PF02350"/>
    </source>
</evidence>
<evidence type="ECO:0000256" key="1">
    <source>
        <dbReference type="RuleBase" id="RU003513"/>
    </source>
</evidence>
<reference evidence="3 4" key="1">
    <citation type="submission" date="2019-02" db="EMBL/GenBank/DDBJ databases">
        <title>Deep-cultivation of Planctomycetes and their phenomic and genomic characterization uncovers novel biology.</title>
        <authorList>
            <person name="Wiegand S."/>
            <person name="Jogler M."/>
            <person name="Boedeker C."/>
            <person name="Pinto D."/>
            <person name="Vollmers J."/>
            <person name="Rivas-Marin E."/>
            <person name="Kohn T."/>
            <person name="Peeters S.H."/>
            <person name="Heuer A."/>
            <person name="Rast P."/>
            <person name="Oberbeckmann S."/>
            <person name="Bunk B."/>
            <person name="Jeske O."/>
            <person name="Meyerdierks A."/>
            <person name="Storesund J.E."/>
            <person name="Kallscheuer N."/>
            <person name="Luecker S."/>
            <person name="Lage O.M."/>
            <person name="Pohl T."/>
            <person name="Merkel B.J."/>
            <person name="Hornburger P."/>
            <person name="Mueller R.-W."/>
            <person name="Bruemmer F."/>
            <person name="Labrenz M."/>
            <person name="Spormann A.M."/>
            <person name="Op Den Camp H."/>
            <person name="Overmann J."/>
            <person name="Amann R."/>
            <person name="Jetten M.S.M."/>
            <person name="Mascher T."/>
            <person name="Medema M.H."/>
            <person name="Devos D.P."/>
            <person name="Kaster A.-K."/>
            <person name="Ovreas L."/>
            <person name="Rohde M."/>
            <person name="Galperin M.Y."/>
            <person name="Jogler C."/>
        </authorList>
    </citation>
    <scope>NUCLEOTIDE SEQUENCE [LARGE SCALE GENOMIC DNA]</scope>
    <source>
        <strain evidence="3 4">CA13</strain>
    </source>
</reference>
<dbReference type="CDD" id="cd03786">
    <property type="entry name" value="GTB_UDP-GlcNAc_2-Epimerase"/>
    <property type="match status" value="1"/>
</dbReference>
<dbReference type="PANTHER" id="PTHR43174">
    <property type="entry name" value="UDP-N-ACETYLGLUCOSAMINE 2-EPIMERASE"/>
    <property type="match status" value="1"/>
</dbReference>
<dbReference type="InterPro" id="IPR029767">
    <property type="entry name" value="WecB-like"/>
</dbReference>
<organism evidence="3 4">
    <name type="scientific">Novipirellula herctigrandis</name>
    <dbReference type="NCBI Taxonomy" id="2527986"/>
    <lineage>
        <taxon>Bacteria</taxon>
        <taxon>Pseudomonadati</taxon>
        <taxon>Planctomycetota</taxon>
        <taxon>Planctomycetia</taxon>
        <taxon>Pirellulales</taxon>
        <taxon>Pirellulaceae</taxon>
        <taxon>Novipirellula</taxon>
    </lineage>
</organism>